<sequence>MLASAPYLLAVLGIAFAAPQSAPKIKERVHAPRDWINVGAAPTNHVVPLRIALPQSNFQELERHLYEISDPDHARYGDHLTKEEVEELVAPHPDSVHAVNEWLAGHGIPEGDCVRSPAKDWITVHVPVAKAEAMLDTKFHVWKHAKDEDSVVRTTSYSLPEHMHAHIELIQPTTLFNRITGHRATFRFSGAQEEAPAATSGTITANGQEVDASCNTTITVSCLKQLYNAVDYVPAATKKNSIALTGYLNQSANFADLQQFYADQVPAAVNSTFNVTFINGGVNNQTLSAAGAEADLDVQFALGIAFPTPGTFYTTGGSPPFIPDIDTPDDDNEPYTAWLDFVLAQKTLPQTISTSYGDDEQTVPESFAKRVCAGFAQLGARGVSLLFSSGDGGVGDGDPDPETQTCQTNDGRNVTKFIPGFPASCPFVTAVGGTIHIPEVAVDFSGGGFSNYFARPLYQEFAVTEFLTKQLPKGTYEGLFNPAGRAIPDVSGQADNFRIFFRGRAGLIGGTSASSPSFAGFVSLLNDARLSHGLPPLGFLNPLLYTRGVSAFNDITSGNAPGCGTPGFNATVGWDPITGLGTPDFGKLKDIVL</sequence>
<keyword evidence="2" id="KW-1185">Reference proteome</keyword>
<reference evidence="1" key="1">
    <citation type="submission" date="2021-02" db="EMBL/GenBank/DDBJ databases">
        <authorList>
            <consortium name="DOE Joint Genome Institute"/>
            <person name="Ahrendt S."/>
            <person name="Looney B.P."/>
            <person name="Miyauchi S."/>
            <person name="Morin E."/>
            <person name="Drula E."/>
            <person name="Courty P.E."/>
            <person name="Chicoki N."/>
            <person name="Fauchery L."/>
            <person name="Kohler A."/>
            <person name="Kuo A."/>
            <person name="Labutti K."/>
            <person name="Pangilinan J."/>
            <person name="Lipzen A."/>
            <person name="Riley R."/>
            <person name="Andreopoulos W."/>
            <person name="He G."/>
            <person name="Johnson J."/>
            <person name="Barry K.W."/>
            <person name="Grigoriev I.V."/>
            <person name="Nagy L."/>
            <person name="Hibbett D."/>
            <person name="Henrissat B."/>
            <person name="Matheny P.B."/>
            <person name="Labbe J."/>
            <person name="Martin F."/>
        </authorList>
    </citation>
    <scope>NUCLEOTIDE SEQUENCE</scope>
    <source>
        <strain evidence="1">FP105234-sp</strain>
    </source>
</reference>
<dbReference type="Proteomes" id="UP000814033">
    <property type="component" value="Unassembled WGS sequence"/>
</dbReference>
<name>A0ACB8RX42_9AGAM</name>
<evidence type="ECO:0000313" key="1">
    <source>
        <dbReference type="EMBL" id="KAI0048686.1"/>
    </source>
</evidence>
<evidence type="ECO:0000313" key="2">
    <source>
        <dbReference type="Proteomes" id="UP000814033"/>
    </source>
</evidence>
<accession>A0ACB8RX42</accession>
<proteinExistence type="predicted"/>
<gene>
    <name evidence="1" type="ORF">FA95DRAFT_1557768</name>
</gene>
<organism evidence="1 2">
    <name type="scientific">Auriscalpium vulgare</name>
    <dbReference type="NCBI Taxonomy" id="40419"/>
    <lineage>
        <taxon>Eukaryota</taxon>
        <taxon>Fungi</taxon>
        <taxon>Dikarya</taxon>
        <taxon>Basidiomycota</taxon>
        <taxon>Agaricomycotina</taxon>
        <taxon>Agaricomycetes</taxon>
        <taxon>Russulales</taxon>
        <taxon>Auriscalpiaceae</taxon>
        <taxon>Auriscalpium</taxon>
    </lineage>
</organism>
<dbReference type="EMBL" id="MU275883">
    <property type="protein sequence ID" value="KAI0048686.1"/>
    <property type="molecule type" value="Genomic_DNA"/>
</dbReference>
<reference evidence="1" key="2">
    <citation type="journal article" date="2022" name="New Phytol.">
        <title>Evolutionary transition to the ectomycorrhizal habit in the genomes of a hyperdiverse lineage of mushroom-forming fungi.</title>
        <authorList>
            <person name="Looney B."/>
            <person name="Miyauchi S."/>
            <person name="Morin E."/>
            <person name="Drula E."/>
            <person name="Courty P.E."/>
            <person name="Kohler A."/>
            <person name="Kuo A."/>
            <person name="LaButti K."/>
            <person name="Pangilinan J."/>
            <person name="Lipzen A."/>
            <person name="Riley R."/>
            <person name="Andreopoulos W."/>
            <person name="He G."/>
            <person name="Johnson J."/>
            <person name="Nolan M."/>
            <person name="Tritt A."/>
            <person name="Barry K.W."/>
            <person name="Grigoriev I.V."/>
            <person name="Nagy L.G."/>
            <person name="Hibbett D."/>
            <person name="Henrissat B."/>
            <person name="Matheny P.B."/>
            <person name="Labbe J."/>
            <person name="Martin F.M."/>
        </authorList>
    </citation>
    <scope>NUCLEOTIDE SEQUENCE</scope>
    <source>
        <strain evidence="1">FP105234-sp</strain>
    </source>
</reference>
<comment type="caution">
    <text evidence="1">The sequence shown here is derived from an EMBL/GenBank/DDBJ whole genome shotgun (WGS) entry which is preliminary data.</text>
</comment>
<protein>
    <submittedName>
        <fullName evidence="1">Subtilisin-like protein</fullName>
    </submittedName>
</protein>